<comment type="caution">
    <text evidence="1">The sequence shown here is derived from an EMBL/GenBank/DDBJ whole genome shotgun (WGS) entry which is preliminary data.</text>
</comment>
<protein>
    <submittedName>
        <fullName evidence="1">Uncharacterized protein</fullName>
    </submittedName>
</protein>
<evidence type="ECO:0000313" key="1">
    <source>
        <dbReference type="EMBL" id="GIX64138.1"/>
    </source>
</evidence>
<dbReference type="Proteomes" id="UP001497744">
    <property type="component" value="Unassembled WGS sequence"/>
</dbReference>
<sequence length="84" mass="8933">MHVALRLQLALQHAQAPAAGGKEAEVGAAAQRMDGAHVGVAHVAAEIRRAPVEDEGLVGDWLRVAEQRPQLVVDQLGRELLDQA</sequence>
<name>A0AAV4LVD7_BABCB</name>
<evidence type="ECO:0000313" key="2">
    <source>
        <dbReference type="Proteomes" id="UP001497744"/>
    </source>
</evidence>
<gene>
    <name evidence="1" type="ORF">BcabD6B2_35730</name>
</gene>
<accession>A0AAV4LVD7</accession>
<dbReference type="GeneID" id="94195619"/>
<proteinExistence type="predicted"/>
<keyword evidence="2" id="KW-1185">Reference proteome</keyword>
<dbReference type="EMBL" id="BPLF01000003">
    <property type="protein sequence ID" value="GIX64138.1"/>
    <property type="molecule type" value="Genomic_DNA"/>
</dbReference>
<organism evidence="1 2">
    <name type="scientific">Babesia caballi</name>
    <dbReference type="NCBI Taxonomy" id="5871"/>
    <lineage>
        <taxon>Eukaryota</taxon>
        <taxon>Sar</taxon>
        <taxon>Alveolata</taxon>
        <taxon>Apicomplexa</taxon>
        <taxon>Aconoidasida</taxon>
        <taxon>Piroplasmida</taxon>
        <taxon>Babesiidae</taxon>
        <taxon>Babesia</taxon>
    </lineage>
</organism>
<dbReference type="RefSeq" id="XP_067716207.1">
    <property type="nucleotide sequence ID" value="XM_067860106.1"/>
</dbReference>
<dbReference type="AlphaFoldDB" id="A0AAV4LVD7"/>
<reference evidence="1 2" key="1">
    <citation type="submission" date="2021-06" db="EMBL/GenBank/DDBJ databases">
        <title>Genome sequence of Babesia caballi.</title>
        <authorList>
            <person name="Yamagishi J."/>
            <person name="Kidaka T."/>
            <person name="Ochi A."/>
        </authorList>
    </citation>
    <scope>NUCLEOTIDE SEQUENCE [LARGE SCALE GENOMIC DNA]</scope>
    <source>
        <strain evidence="1">USDA-D6B2</strain>
    </source>
</reference>